<accession>A0A540V5K7</accession>
<evidence type="ECO:0000313" key="1">
    <source>
        <dbReference type="EMBL" id="TQE91998.1"/>
    </source>
</evidence>
<dbReference type="RefSeq" id="WP_141601174.1">
    <property type="nucleotide sequence ID" value="NZ_JARMSB010000008.1"/>
</dbReference>
<proteinExistence type="predicted"/>
<sequence length="60" mass="7080">MEHEKCPKCGGREFEEGSDFVGFRKNKISLKYSFKIYRFCVNCGEVVSIRIENPEIFKKQ</sequence>
<gene>
    <name evidence="1" type="ORF">FKZ59_02600</name>
</gene>
<dbReference type="EMBL" id="VIGD01000002">
    <property type="protein sequence ID" value="TQE91998.1"/>
    <property type="molecule type" value="Genomic_DNA"/>
</dbReference>
<evidence type="ECO:0000313" key="2">
    <source>
        <dbReference type="Proteomes" id="UP000315753"/>
    </source>
</evidence>
<organism evidence="1 2">
    <name type="scientific">Ureibacillus terrenus</name>
    <dbReference type="NCBI Taxonomy" id="118246"/>
    <lineage>
        <taxon>Bacteria</taxon>
        <taxon>Bacillati</taxon>
        <taxon>Bacillota</taxon>
        <taxon>Bacilli</taxon>
        <taxon>Bacillales</taxon>
        <taxon>Caryophanaceae</taxon>
        <taxon>Ureibacillus</taxon>
    </lineage>
</organism>
<evidence type="ECO:0008006" key="3">
    <source>
        <dbReference type="Google" id="ProtNLM"/>
    </source>
</evidence>
<keyword evidence="2" id="KW-1185">Reference proteome</keyword>
<name>A0A540V5K7_9BACL</name>
<comment type="caution">
    <text evidence="1">The sequence shown here is derived from an EMBL/GenBank/DDBJ whole genome shotgun (WGS) entry which is preliminary data.</text>
</comment>
<dbReference type="Proteomes" id="UP000315753">
    <property type="component" value="Unassembled WGS sequence"/>
</dbReference>
<dbReference type="AlphaFoldDB" id="A0A540V5K7"/>
<dbReference type="OrthoDB" id="47713at2"/>
<protein>
    <recommendedName>
        <fullName evidence="3">Transcription initiation factor TFIIIB</fullName>
    </recommendedName>
</protein>
<reference evidence="1 2" key="1">
    <citation type="submission" date="2019-06" db="EMBL/GenBank/DDBJ databases">
        <title>Genome sequence of Ureibacillus terrenus.</title>
        <authorList>
            <person name="Maclea K.S."/>
            <person name="Simoes M."/>
        </authorList>
    </citation>
    <scope>NUCLEOTIDE SEQUENCE [LARGE SCALE GENOMIC DNA]</scope>
    <source>
        <strain evidence="1 2">ATCC BAA-384</strain>
    </source>
</reference>